<accession>A0A4Y8KU21</accession>
<gene>
    <name evidence="1" type="ORF">E2605_18965</name>
</gene>
<protein>
    <recommendedName>
        <fullName evidence="3">Phage tail protein</fullName>
    </recommendedName>
</protein>
<proteinExistence type="predicted"/>
<keyword evidence="2" id="KW-1185">Reference proteome</keyword>
<dbReference type="OrthoDB" id="1048710at2"/>
<reference evidence="1 2" key="1">
    <citation type="submission" date="2019-03" db="EMBL/GenBank/DDBJ databases">
        <title>San Antonio Military Medical Center submission to MRSN (WRAIR), pending publication.</title>
        <authorList>
            <person name="Blyth D.M."/>
            <person name="Mccarthy S.L."/>
            <person name="Schall S.E."/>
            <person name="Stam J.A."/>
            <person name="Ong A.C."/>
            <person name="Mcgann P.T."/>
        </authorList>
    </citation>
    <scope>NUCLEOTIDE SEQUENCE [LARGE SCALE GENOMIC DNA]</scope>
    <source>
        <strain evidence="1 2">MRSN571793</strain>
    </source>
</reference>
<dbReference type="AlphaFoldDB" id="A0A4Y8KU21"/>
<dbReference type="RefSeq" id="WP_134437595.1">
    <property type="nucleotide sequence ID" value="NZ_SOML01000018.1"/>
</dbReference>
<organism evidence="1 2">
    <name type="scientific">Dysgonomonas capnocytophagoides</name>
    <dbReference type="NCBI Taxonomy" id="45254"/>
    <lineage>
        <taxon>Bacteria</taxon>
        <taxon>Pseudomonadati</taxon>
        <taxon>Bacteroidota</taxon>
        <taxon>Bacteroidia</taxon>
        <taxon>Bacteroidales</taxon>
        <taxon>Dysgonomonadaceae</taxon>
        <taxon>Dysgonomonas</taxon>
    </lineage>
</organism>
<sequence length="179" mass="19507">MAERSLAVGVGYAGFAEPGDGVAGTTYDQCNTIEENSVVFNFNDPTSVDFRAEGMDDPWESFDKAGDADSIDLNIPSPTAEEMKAYMGGTITGGKWEAPVERPVIRKSFKMQSRPYKGKYTEYIFPYCKVFAKLGQAPGSEQTDLLQIRVTKLTPITAAGVKKSAFSREVKEVPAEPEG</sequence>
<comment type="caution">
    <text evidence="1">The sequence shown here is derived from an EMBL/GenBank/DDBJ whole genome shotgun (WGS) entry which is preliminary data.</text>
</comment>
<evidence type="ECO:0008006" key="3">
    <source>
        <dbReference type="Google" id="ProtNLM"/>
    </source>
</evidence>
<evidence type="ECO:0000313" key="1">
    <source>
        <dbReference type="EMBL" id="TFD92187.1"/>
    </source>
</evidence>
<evidence type="ECO:0000313" key="2">
    <source>
        <dbReference type="Proteomes" id="UP000297861"/>
    </source>
</evidence>
<name>A0A4Y8KU21_9BACT</name>
<dbReference type="Proteomes" id="UP000297861">
    <property type="component" value="Unassembled WGS sequence"/>
</dbReference>
<dbReference type="EMBL" id="SOML01000018">
    <property type="protein sequence ID" value="TFD92187.1"/>
    <property type="molecule type" value="Genomic_DNA"/>
</dbReference>